<comment type="caution">
    <text evidence="2">The sequence shown here is derived from an EMBL/GenBank/DDBJ whole genome shotgun (WGS) entry which is preliminary data.</text>
</comment>
<feature type="transmembrane region" description="Helical" evidence="1">
    <location>
        <begin position="100"/>
        <end position="120"/>
    </location>
</feature>
<name>A0A0H2MR29_9PROT</name>
<sequence length="540" mass="60182">MTSRTFSQHRKSFLKKTLLIWFSLSVLIIGSSIWLSNGHLIYTLDDPYIHLSVAENIIQGSYGVNTGEYASPSSSIIYPLLLSLGELVGLAQFTPLLLNIIATGLSVYILLDFFWCYVLPQDTHPNNLFVNLIGLLLIISISGFALPMTGMEHSLHVLVALATIRGLIILVEENLYPIWFLLAVITGPLIRFEGLALSTATVIALLFLGHQRLAIIIILSIAGIIALYGFTMLSIDLSILPSSVMVKSNVFVIGTEQSGIGNSLLALVTNFRSSLTERWGLIFLVTIIVVAMIIVSDLMKRSFSHRKLWCAPKFIIGGVLILTLLAHLVAGRYNWFHRYEVYAVSVMTLGMLYLLSKKIRATLGKNDFKGKFLFIGFLIALGTPYSLAAIATPSASRGIYEQQYQMHRFATDYFARPVAVNDLGWVSYKNNQYVLDLWGLGSEKARKLRANNTLDANTVNILAEEKNIDYAMIYKSWFGANIPRDWCLIAELKSVPVTAASGTVHFYAITDFAKENMHHALENFAKILPNRVVLKRYTCP</sequence>
<keyword evidence="3" id="KW-1185">Reference proteome</keyword>
<proteinExistence type="predicted"/>
<keyword evidence="1" id="KW-0812">Transmembrane</keyword>
<dbReference type="OrthoDB" id="104925at2"/>
<feature type="transmembrane region" description="Helical" evidence="1">
    <location>
        <begin position="213"/>
        <end position="235"/>
    </location>
</feature>
<protein>
    <recommendedName>
        <fullName evidence="4">Glycosyltransferase RgtA/B/C/D-like domain-containing protein</fullName>
    </recommendedName>
</protein>
<gene>
    <name evidence="2" type="ORF">WH96_19400</name>
</gene>
<organism evidence="2 3">
    <name type="scientific">Kiloniella spongiae</name>
    <dbReference type="NCBI Taxonomy" id="1489064"/>
    <lineage>
        <taxon>Bacteria</taxon>
        <taxon>Pseudomonadati</taxon>
        <taxon>Pseudomonadota</taxon>
        <taxon>Alphaproteobacteria</taxon>
        <taxon>Rhodospirillales</taxon>
        <taxon>Kiloniellaceae</taxon>
        <taxon>Kiloniella</taxon>
    </lineage>
</organism>
<keyword evidence="1" id="KW-0472">Membrane</keyword>
<feature type="transmembrane region" description="Helical" evidence="1">
    <location>
        <begin position="153"/>
        <end position="171"/>
    </location>
</feature>
<feature type="transmembrane region" description="Helical" evidence="1">
    <location>
        <begin position="311"/>
        <end position="330"/>
    </location>
</feature>
<feature type="transmembrane region" description="Helical" evidence="1">
    <location>
        <begin position="18"/>
        <end position="35"/>
    </location>
</feature>
<feature type="transmembrane region" description="Helical" evidence="1">
    <location>
        <begin position="336"/>
        <end position="356"/>
    </location>
</feature>
<feature type="transmembrane region" description="Helical" evidence="1">
    <location>
        <begin position="177"/>
        <end position="206"/>
    </location>
</feature>
<dbReference type="EMBL" id="LAQL01000019">
    <property type="protein sequence ID" value="KLN59135.1"/>
    <property type="molecule type" value="Genomic_DNA"/>
</dbReference>
<evidence type="ECO:0000256" key="1">
    <source>
        <dbReference type="SAM" id="Phobius"/>
    </source>
</evidence>
<feature type="transmembrane region" description="Helical" evidence="1">
    <location>
        <begin position="279"/>
        <end position="299"/>
    </location>
</feature>
<feature type="transmembrane region" description="Helical" evidence="1">
    <location>
        <begin position="126"/>
        <end position="146"/>
    </location>
</feature>
<evidence type="ECO:0008006" key="4">
    <source>
        <dbReference type="Google" id="ProtNLM"/>
    </source>
</evidence>
<evidence type="ECO:0000313" key="3">
    <source>
        <dbReference type="Proteomes" id="UP000035444"/>
    </source>
</evidence>
<dbReference type="Proteomes" id="UP000035444">
    <property type="component" value="Unassembled WGS sequence"/>
</dbReference>
<dbReference type="AlphaFoldDB" id="A0A0H2MR29"/>
<feature type="transmembrane region" description="Helical" evidence="1">
    <location>
        <begin position="368"/>
        <end position="387"/>
    </location>
</feature>
<evidence type="ECO:0000313" key="2">
    <source>
        <dbReference type="EMBL" id="KLN59135.1"/>
    </source>
</evidence>
<accession>A0A0H2MR29</accession>
<feature type="transmembrane region" description="Helical" evidence="1">
    <location>
        <begin position="76"/>
        <end position="93"/>
    </location>
</feature>
<dbReference type="RefSeq" id="WP_047765882.1">
    <property type="nucleotide sequence ID" value="NZ_LAQL01000019.1"/>
</dbReference>
<dbReference type="STRING" id="1489064.WH96_19400"/>
<reference evidence="2 3" key="1">
    <citation type="submission" date="2015-03" db="EMBL/GenBank/DDBJ databases">
        <title>Genome Sequence of Kiloniella spongiae MEBiC09566, isolated from a marine sponge.</title>
        <authorList>
            <person name="Shao Z."/>
            <person name="Wang L."/>
            <person name="Li X."/>
        </authorList>
    </citation>
    <scope>NUCLEOTIDE SEQUENCE [LARGE SCALE GENOMIC DNA]</scope>
    <source>
        <strain evidence="2 3">MEBiC09566</strain>
    </source>
</reference>
<keyword evidence="1" id="KW-1133">Transmembrane helix</keyword>